<dbReference type="Gene3D" id="1.10.510.10">
    <property type="entry name" value="Transferase(Phosphotransferase) domain 1"/>
    <property type="match status" value="1"/>
</dbReference>
<evidence type="ECO:0000256" key="1">
    <source>
        <dbReference type="ARBA" id="ARBA00012513"/>
    </source>
</evidence>
<gene>
    <name evidence="12" type="ORF">WJX84_011741</name>
</gene>
<dbReference type="InterPro" id="IPR008271">
    <property type="entry name" value="Ser/Thr_kinase_AS"/>
</dbReference>
<dbReference type="Pfam" id="PF00069">
    <property type="entry name" value="Pkinase"/>
    <property type="match status" value="1"/>
</dbReference>
<dbReference type="PROSITE" id="PS00107">
    <property type="entry name" value="PROTEIN_KINASE_ATP"/>
    <property type="match status" value="1"/>
</dbReference>
<comment type="catalytic activity">
    <reaction evidence="7">
        <text>L-threonyl-[protein] + ATP = O-phospho-L-threonyl-[protein] + ADP + H(+)</text>
        <dbReference type="Rhea" id="RHEA:46608"/>
        <dbReference type="Rhea" id="RHEA-COMP:11060"/>
        <dbReference type="Rhea" id="RHEA-COMP:11605"/>
        <dbReference type="ChEBI" id="CHEBI:15378"/>
        <dbReference type="ChEBI" id="CHEBI:30013"/>
        <dbReference type="ChEBI" id="CHEBI:30616"/>
        <dbReference type="ChEBI" id="CHEBI:61977"/>
        <dbReference type="ChEBI" id="CHEBI:456216"/>
        <dbReference type="EC" id="2.7.11.1"/>
    </reaction>
</comment>
<dbReference type="InterPro" id="IPR017441">
    <property type="entry name" value="Protein_kinase_ATP_BS"/>
</dbReference>
<sequence length="156" mass="18098">MENYHVIDLIGEGSFGKVYKGRRKFTGQITAMKFIMKHGKSEKDIRNLRQEIEILQGLRHENIIQMLDSFETKTDFCVVMEFAHGELFEILEDDRDLPEEVVQKVAKQLVRALDYLHSNRVIHRDMKPQNILIGANGIVKLCDFGFARAMSCKPWS</sequence>
<protein>
    <recommendedName>
        <fullName evidence="1">non-specific serine/threonine protein kinase</fullName>
        <ecNumber evidence="1">2.7.11.1</ecNumber>
    </recommendedName>
</protein>
<keyword evidence="2 10" id="KW-0723">Serine/threonine-protein kinase</keyword>
<keyword evidence="13" id="KW-1185">Reference proteome</keyword>
<dbReference type="PROSITE" id="PS50011">
    <property type="entry name" value="PROTEIN_KINASE_DOM"/>
    <property type="match status" value="1"/>
</dbReference>
<evidence type="ECO:0000256" key="7">
    <source>
        <dbReference type="ARBA" id="ARBA00047899"/>
    </source>
</evidence>
<dbReference type="GO" id="GO:0004674">
    <property type="term" value="F:protein serine/threonine kinase activity"/>
    <property type="evidence" value="ECO:0007669"/>
    <property type="project" value="UniProtKB-KW"/>
</dbReference>
<comment type="caution">
    <text evidence="12">The sequence shown here is derived from an EMBL/GenBank/DDBJ whole genome shotgun (WGS) entry which is preliminary data.</text>
</comment>
<evidence type="ECO:0000313" key="12">
    <source>
        <dbReference type="EMBL" id="KAK9855131.1"/>
    </source>
</evidence>
<evidence type="ECO:0000256" key="6">
    <source>
        <dbReference type="ARBA" id="ARBA00022840"/>
    </source>
</evidence>
<keyword evidence="5" id="KW-0418">Kinase</keyword>
<dbReference type="EMBL" id="JALJOV010001076">
    <property type="protein sequence ID" value="KAK9855131.1"/>
    <property type="molecule type" value="Genomic_DNA"/>
</dbReference>
<evidence type="ECO:0000256" key="9">
    <source>
        <dbReference type="PROSITE-ProRule" id="PRU10141"/>
    </source>
</evidence>
<keyword evidence="4 9" id="KW-0547">Nucleotide-binding</keyword>
<evidence type="ECO:0000259" key="11">
    <source>
        <dbReference type="PROSITE" id="PS50011"/>
    </source>
</evidence>
<dbReference type="InterPro" id="IPR011009">
    <property type="entry name" value="Kinase-like_dom_sf"/>
</dbReference>
<comment type="catalytic activity">
    <reaction evidence="8">
        <text>L-seryl-[protein] + ATP = O-phospho-L-seryl-[protein] + ADP + H(+)</text>
        <dbReference type="Rhea" id="RHEA:17989"/>
        <dbReference type="Rhea" id="RHEA-COMP:9863"/>
        <dbReference type="Rhea" id="RHEA-COMP:11604"/>
        <dbReference type="ChEBI" id="CHEBI:15378"/>
        <dbReference type="ChEBI" id="CHEBI:29999"/>
        <dbReference type="ChEBI" id="CHEBI:30616"/>
        <dbReference type="ChEBI" id="CHEBI:83421"/>
        <dbReference type="ChEBI" id="CHEBI:456216"/>
        <dbReference type="EC" id="2.7.11.1"/>
    </reaction>
</comment>
<reference evidence="12 13" key="1">
    <citation type="journal article" date="2024" name="Nat. Commun.">
        <title>Phylogenomics reveals the evolutionary origins of lichenization in chlorophyte algae.</title>
        <authorList>
            <person name="Puginier C."/>
            <person name="Libourel C."/>
            <person name="Otte J."/>
            <person name="Skaloud P."/>
            <person name="Haon M."/>
            <person name="Grisel S."/>
            <person name="Petersen M."/>
            <person name="Berrin J.G."/>
            <person name="Delaux P.M."/>
            <person name="Dal Grande F."/>
            <person name="Keller J."/>
        </authorList>
    </citation>
    <scope>NUCLEOTIDE SEQUENCE [LARGE SCALE GENOMIC DNA]</scope>
    <source>
        <strain evidence="12 13">SAG 2523</strain>
    </source>
</reference>
<evidence type="ECO:0000256" key="5">
    <source>
        <dbReference type="ARBA" id="ARBA00022777"/>
    </source>
</evidence>
<dbReference type="GO" id="GO:0005524">
    <property type="term" value="F:ATP binding"/>
    <property type="evidence" value="ECO:0007669"/>
    <property type="project" value="UniProtKB-UniRule"/>
</dbReference>
<keyword evidence="3" id="KW-0808">Transferase</keyword>
<keyword evidence="6 9" id="KW-0067">ATP-binding</keyword>
<evidence type="ECO:0000256" key="4">
    <source>
        <dbReference type="ARBA" id="ARBA00022741"/>
    </source>
</evidence>
<dbReference type="SMART" id="SM00220">
    <property type="entry name" value="S_TKc"/>
    <property type="match status" value="1"/>
</dbReference>
<comment type="similarity">
    <text evidence="10">Belongs to the protein kinase superfamily.</text>
</comment>
<dbReference type="PANTHER" id="PTHR22983">
    <property type="entry name" value="PROTEIN KINASE RELATED"/>
    <property type="match status" value="1"/>
</dbReference>
<name>A0AAW1STK6_9CHLO</name>
<dbReference type="GO" id="GO:0005737">
    <property type="term" value="C:cytoplasm"/>
    <property type="evidence" value="ECO:0007669"/>
    <property type="project" value="TreeGrafter"/>
</dbReference>
<evidence type="ECO:0000256" key="2">
    <source>
        <dbReference type="ARBA" id="ARBA00022527"/>
    </source>
</evidence>
<evidence type="ECO:0000256" key="8">
    <source>
        <dbReference type="ARBA" id="ARBA00048679"/>
    </source>
</evidence>
<dbReference type="Proteomes" id="UP001485043">
    <property type="component" value="Unassembled WGS sequence"/>
</dbReference>
<dbReference type="FunFam" id="3.30.200.20:FF:000042">
    <property type="entry name" value="Aurora kinase A"/>
    <property type="match status" value="1"/>
</dbReference>
<organism evidence="12 13">
    <name type="scientific">Apatococcus fuscideae</name>
    <dbReference type="NCBI Taxonomy" id="2026836"/>
    <lineage>
        <taxon>Eukaryota</taxon>
        <taxon>Viridiplantae</taxon>
        <taxon>Chlorophyta</taxon>
        <taxon>core chlorophytes</taxon>
        <taxon>Trebouxiophyceae</taxon>
        <taxon>Chlorellales</taxon>
        <taxon>Chlorellaceae</taxon>
        <taxon>Apatococcus</taxon>
    </lineage>
</organism>
<proteinExistence type="inferred from homology"/>
<feature type="binding site" evidence="9">
    <location>
        <position position="37"/>
    </location>
    <ligand>
        <name>ATP</name>
        <dbReference type="ChEBI" id="CHEBI:30616"/>
    </ligand>
</feature>
<dbReference type="AlphaFoldDB" id="A0AAW1STK6"/>
<dbReference type="PROSITE" id="PS00108">
    <property type="entry name" value="PROTEIN_KINASE_ST"/>
    <property type="match status" value="1"/>
</dbReference>
<evidence type="ECO:0000256" key="3">
    <source>
        <dbReference type="ARBA" id="ARBA00022679"/>
    </source>
</evidence>
<feature type="domain" description="Protein kinase" evidence="11">
    <location>
        <begin position="4"/>
        <end position="156"/>
    </location>
</feature>
<dbReference type="PANTHER" id="PTHR22983:SF6">
    <property type="entry name" value="SERINE_THREONINE-PROTEIN KINASE 36"/>
    <property type="match status" value="1"/>
</dbReference>
<evidence type="ECO:0000256" key="10">
    <source>
        <dbReference type="RuleBase" id="RU000304"/>
    </source>
</evidence>
<accession>A0AAW1STK6</accession>
<dbReference type="SUPFAM" id="SSF56112">
    <property type="entry name" value="Protein kinase-like (PK-like)"/>
    <property type="match status" value="1"/>
</dbReference>
<evidence type="ECO:0000313" key="13">
    <source>
        <dbReference type="Proteomes" id="UP001485043"/>
    </source>
</evidence>
<dbReference type="EC" id="2.7.11.1" evidence="1"/>
<dbReference type="InterPro" id="IPR000719">
    <property type="entry name" value="Prot_kinase_dom"/>
</dbReference>